<evidence type="ECO:0000256" key="1">
    <source>
        <dbReference type="ARBA" id="ARBA00008416"/>
    </source>
</evidence>
<evidence type="ECO:0000256" key="2">
    <source>
        <dbReference type="PIRSR" id="PIRSR006232-1"/>
    </source>
</evidence>
<protein>
    <recommendedName>
        <fullName evidence="8">Quercetin 2,3-dioxygenase</fullName>
    </recommendedName>
</protein>
<evidence type="ECO:0000259" key="5">
    <source>
        <dbReference type="Pfam" id="PF05726"/>
    </source>
</evidence>
<dbReference type="Gene3D" id="2.60.120.10">
    <property type="entry name" value="Jelly Rolls"/>
    <property type="match status" value="2"/>
</dbReference>
<dbReference type="EMBL" id="CP045871">
    <property type="protein sequence ID" value="QGG79455.1"/>
    <property type="molecule type" value="Genomic_DNA"/>
</dbReference>
<feature type="binding site" evidence="2">
    <location>
        <position position="58"/>
    </location>
    <ligand>
        <name>Fe cation</name>
        <dbReference type="ChEBI" id="CHEBI:24875"/>
    </ligand>
</feature>
<dbReference type="Pfam" id="PF02678">
    <property type="entry name" value="Pirin"/>
    <property type="match status" value="1"/>
</dbReference>
<evidence type="ECO:0008006" key="8">
    <source>
        <dbReference type="Google" id="ProtNLM"/>
    </source>
</evidence>
<dbReference type="KEGG" id="llp:GH975_02275"/>
<evidence type="ECO:0000259" key="4">
    <source>
        <dbReference type="Pfam" id="PF02678"/>
    </source>
</evidence>
<gene>
    <name evidence="6" type="ORF">GH975_02275</name>
</gene>
<dbReference type="SUPFAM" id="SSF51182">
    <property type="entry name" value="RmlC-like cupins"/>
    <property type="match status" value="1"/>
</dbReference>
<dbReference type="InterPro" id="IPR008778">
    <property type="entry name" value="Pirin_C_dom"/>
</dbReference>
<comment type="similarity">
    <text evidence="1 3">Belongs to the pirin family.</text>
</comment>
<dbReference type="InterPro" id="IPR011051">
    <property type="entry name" value="RmlC_Cupin_sf"/>
</dbReference>
<dbReference type="PIRSF" id="PIRSF006232">
    <property type="entry name" value="Pirin"/>
    <property type="match status" value="1"/>
</dbReference>
<organism evidence="6 7">
    <name type="scientific">Litorivicinus lipolyticus</name>
    <dbReference type="NCBI Taxonomy" id="418701"/>
    <lineage>
        <taxon>Bacteria</taxon>
        <taxon>Pseudomonadati</taxon>
        <taxon>Pseudomonadota</taxon>
        <taxon>Gammaproteobacteria</taxon>
        <taxon>Oceanospirillales</taxon>
        <taxon>Litorivicinaceae</taxon>
        <taxon>Litorivicinus</taxon>
    </lineage>
</organism>
<dbReference type="GO" id="GO:0046872">
    <property type="term" value="F:metal ion binding"/>
    <property type="evidence" value="ECO:0007669"/>
    <property type="project" value="UniProtKB-KW"/>
</dbReference>
<dbReference type="CDD" id="cd02909">
    <property type="entry name" value="cupin_pirin_N"/>
    <property type="match status" value="1"/>
</dbReference>
<reference evidence="6 7" key="1">
    <citation type="submission" date="2019-11" db="EMBL/GenBank/DDBJ databases">
        <authorList>
            <person name="Khan S.A."/>
            <person name="Jeon C.O."/>
            <person name="Chun B.H."/>
        </authorList>
    </citation>
    <scope>NUCLEOTIDE SEQUENCE [LARGE SCALE GENOMIC DNA]</scope>
    <source>
        <strain evidence="6 7">IMCC 1097</strain>
    </source>
</reference>
<evidence type="ECO:0000313" key="7">
    <source>
        <dbReference type="Proteomes" id="UP000388235"/>
    </source>
</evidence>
<dbReference type="CDD" id="cd02247">
    <property type="entry name" value="cupin_pirin_C"/>
    <property type="match status" value="1"/>
</dbReference>
<name>A0A5Q2QEL3_9GAMM</name>
<keyword evidence="7" id="KW-1185">Reference proteome</keyword>
<dbReference type="InterPro" id="IPR014710">
    <property type="entry name" value="RmlC-like_jellyroll"/>
</dbReference>
<dbReference type="InterPro" id="IPR003829">
    <property type="entry name" value="Pirin_N_dom"/>
</dbReference>
<dbReference type="RefSeq" id="WP_153712959.1">
    <property type="nucleotide sequence ID" value="NZ_CP045871.1"/>
</dbReference>
<dbReference type="Pfam" id="PF05726">
    <property type="entry name" value="Pirin_C"/>
    <property type="match status" value="1"/>
</dbReference>
<dbReference type="PANTHER" id="PTHR13903">
    <property type="entry name" value="PIRIN-RELATED"/>
    <property type="match status" value="1"/>
</dbReference>
<dbReference type="AlphaFoldDB" id="A0A5Q2QEL3"/>
<feature type="binding site" evidence="2">
    <location>
        <position position="60"/>
    </location>
    <ligand>
        <name>Fe cation</name>
        <dbReference type="ChEBI" id="CHEBI:24875"/>
    </ligand>
</feature>
<sequence length="288" mass="31455">MRRQLVKKVTGMPTSDGAGVQLKRVIGQPAMPDLDPFMLLDDFRNNDPKAYGAGFPPHPHRGFETVTYMLEGKMEHHDSAGNKGLLRDGGVQWMTAGSGVLHSEMPKQTDGRLWGFQLWVNLPGRLKMVKPAYQDIQSGDIPEVQAKGFSVRVIAGQFGEQQGAAKTLTDVSYLDVHIQGGQRAPIDLPANQNAIVFVYDGQAKVSTDESPPEVIGDGEAAILQGDGPIYLYARNDARMLVIAGAPLNEPVARHGPFVMNTHEELVQAVDDYNAGTLAPNQWAFLERQ</sequence>
<evidence type="ECO:0000256" key="3">
    <source>
        <dbReference type="RuleBase" id="RU003457"/>
    </source>
</evidence>
<dbReference type="PANTHER" id="PTHR13903:SF8">
    <property type="entry name" value="PIRIN"/>
    <property type="match status" value="1"/>
</dbReference>
<keyword evidence="2" id="KW-0408">Iron</keyword>
<keyword evidence="2" id="KW-0479">Metal-binding</keyword>
<comment type="cofactor">
    <cofactor evidence="2">
        <name>Fe cation</name>
        <dbReference type="ChEBI" id="CHEBI:24875"/>
    </cofactor>
    <text evidence="2">Binds 1 Fe cation per subunit.</text>
</comment>
<feature type="binding site" evidence="2">
    <location>
        <position position="104"/>
    </location>
    <ligand>
        <name>Fe cation</name>
        <dbReference type="ChEBI" id="CHEBI:24875"/>
    </ligand>
</feature>
<evidence type="ECO:0000313" key="6">
    <source>
        <dbReference type="EMBL" id="QGG79455.1"/>
    </source>
</evidence>
<accession>A0A5Q2QEL3</accession>
<feature type="domain" description="Pirin N-terminal" evidence="4">
    <location>
        <begin position="20"/>
        <end position="120"/>
    </location>
</feature>
<feature type="binding site" evidence="2">
    <location>
        <position position="102"/>
    </location>
    <ligand>
        <name>Fe cation</name>
        <dbReference type="ChEBI" id="CHEBI:24875"/>
    </ligand>
</feature>
<proteinExistence type="inferred from homology"/>
<dbReference type="InterPro" id="IPR012093">
    <property type="entry name" value="Pirin"/>
</dbReference>
<dbReference type="OrthoDB" id="9780903at2"/>
<dbReference type="Proteomes" id="UP000388235">
    <property type="component" value="Chromosome"/>
</dbReference>
<feature type="domain" description="Pirin C-terminal" evidence="5">
    <location>
        <begin position="173"/>
        <end position="277"/>
    </location>
</feature>